<name>A0ABZ1AXL5_9ACTN</name>
<reference evidence="1 2" key="1">
    <citation type="submission" date="2023-12" db="EMBL/GenBank/DDBJ databases">
        <title>Blastococcus brunescens sp. nov., an actonobacterium isolated from sandstone collected in sahara desert.</title>
        <authorList>
            <person name="Gtari M."/>
            <person name="Ghodhbane F."/>
        </authorList>
    </citation>
    <scope>NUCLEOTIDE SEQUENCE [LARGE SCALE GENOMIC DNA]</scope>
    <source>
        <strain evidence="1 2">BMG 8361</strain>
    </source>
</reference>
<dbReference type="Proteomes" id="UP001324287">
    <property type="component" value="Chromosome"/>
</dbReference>
<evidence type="ECO:0000313" key="1">
    <source>
        <dbReference type="EMBL" id="WRL62403.1"/>
    </source>
</evidence>
<dbReference type="RefSeq" id="WP_324273757.1">
    <property type="nucleotide sequence ID" value="NZ_CP141261.1"/>
</dbReference>
<evidence type="ECO:0000313" key="2">
    <source>
        <dbReference type="Proteomes" id="UP001324287"/>
    </source>
</evidence>
<sequence length="62" mass="7107">MADEPPYAGVAGQVVSHGGRNWVWDPNLSQWVGNLMLEFDRDHARRPPLHKEAIDDIRDVDR</sequence>
<accession>A0ABZ1AXL5</accession>
<keyword evidence="2" id="KW-1185">Reference proteome</keyword>
<gene>
    <name evidence="1" type="ORF">U6N30_20580</name>
</gene>
<dbReference type="EMBL" id="CP141261">
    <property type="protein sequence ID" value="WRL62403.1"/>
    <property type="molecule type" value="Genomic_DNA"/>
</dbReference>
<protein>
    <submittedName>
        <fullName evidence="1">Uncharacterized protein</fullName>
    </submittedName>
</protein>
<organism evidence="1 2">
    <name type="scientific">Blastococcus brunescens</name>
    <dbReference type="NCBI Taxonomy" id="1564165"/>
    <lineage>
        <taxon>Bacteria</taxon>
        <taxon>Bacillati</taxon>
        <taxon>Actinomycetota</taxon>
        <taxon>Actinomycetes</taxon>
        <taxon>Geodermatophilales</taxon>
        <taxon>Geodermatophilaceae</taxon>
        <taxon>Blastococcus</taxon>
    </lineage>
</organism>
<proteinExistence type="predicted"/>